<dbReference type="GO" id="GO:0006355">
    <property type="term" value="P:regulation of DNA-templated transcription"/>
    <property type="evidence" value="ECO:0007669"/>
    <property type="project" value="InterPro"/>
</dbReference>
<dbReference type="EMBL" id="CP065592">
    <property type="protein sequence ID" value="QPQ54254.1"/>
    <property type="molecule type" value="Genomic_DNA"/>
</dbReference>
<evidence type="ECO:0000256" key="4">
    <source>
        <dbReference type="ARBA" id="ARBA00023012"/>
    </source>
</evidence>
<dbReference type="Pfam" id="PF00072">
    <property type="entry name" value="Response_reg"/>
    <property type="match status" value="1"/>
</dbReference>
<dbReference type="Gene3D" id="3.40.50.2300">
    <property type="match status" value="1"/>
</dbReference>
<evidence type="ECO:0000259" key="11">
    <source>
        <dbReference type="PROSITE" id="PS50110"/>
    </source>
</evidence>
<feature type="domain" description="Response regulatory" evidence="11">
    <location>
        <begin position="13"/>
        <end position="126"/>
    </location>
</feature>
<dbReference type="AlphaFoldDB" id="A0A7T2GHZ8"/>
<evidence type="ECO:0000256" key="9">
    <source>
        <dbReference type="PROSITE-ProRule" id="PRU00169"/>
    </source>
</evidence>
<dbReference type="Pfam" id="PF00486">
    <property type="entry name" value="Trans_reg_C"/>
    <property type="match status" value="1"/>
</dbReference>
<dbReference type="KEGG" id="sflv:IC614_07730"/>
<keyword evidence="4" id="KW-0902">Two-component regulatory system</keyword>
<dbReference type="PROSITE" id="PS51755">
    <property type="entry name" value="OMPR_PHOB"/>
    <property type="match status" value="1"/>
</dbReference>
<keyword evidence="2" id="KW-0963">Cytoplasm</keyword>
<dbReference type="GO" id="GO:0000976">
    <property type="term" value="F:transcription cis-regulatory region binding"/>
    <property type="evidence" value="ECO:0007669"/>
    <property type="project" value="TreeGrafter"/>
</dbReference>
<sequence>MGTNAALTDKPPHLLIVDDERSIREPLSEYLEKNGFRVTGADTAAAARTILAAGGIDLIILDIMMPGEDGLSLSRFIRATSQLPVILLTARAEDTDKIVGLEMGADDYVVKPFNPRELVARIKTILRRANTAGVRQEAPETQSYAFGPWVLRAGERMLVDKDNVAVPLSTGEYNLLLALVTHPRQVLNRDQLLDMTQGREADAFDRSIDNQVSRLRRKVEPDPKEPALIKTVWGGGYTLAAEVRRL</sequence>
<evidence type="ECO:0000313" key="14">
    <source>
        <dbReference type="Proteomes" id="UP000594873"/>
    </source>
</evidence>
<keyword evidence="7" id="KW-0804">Transcription</keyword>
<feature type="domain" description="OmpR/PhoB-type" evidence="12">
    <location>
        <begin position="141"/>
        <end position="241"/>
    </location>
</feature>
<evidence type="ECO:0000256" key="3">
    <source>
        <dbReference type="ARBA" id="ARBA00022553"/>
    </source>
</evidence>
<evidence type="ECO:0000256" key="2">
    <source>
        <dbReference type="ARBA" id="ARBA00022490"/>
    </source>
</evidence>
<dbReference type="GO" id="GO:0000156">
    <property type="term" value="F:phosphorelay response regulator activity"/>
    <property type="evidence" value="ECO:0007669"/>
    <property type="project" value="TreeGrafter"/>
</dbReference>
<keyword evidence="14" id="KW-1185">Reference proteome</keyword>
<evidence type="ECO:0000256" key="6">
    <source>
        <dbReference type="ARBA" id="ARBA00023125"/>
    </source>
</evidence>
<evidence type="ECO:0000256" key="5">
    <source>
        <dbReference type="ARBA" id="ARBA00023015"/>
    </source>
</evidence>
<dbReference type="Gene3D" id="6.10.250.690">
    <property type="match status" value="1"/>
</dbReference>
<dbReference type="SUPFAM" id="SSF46894">
    <property type="entry name" value="C-terminal effector domain of the bipartite response regulators"/>
    <property type="match status" value="1"/>
</dbReference>
<dbReference type="GO" id="GO:0032993">
    <property type="term" value="C:protein-DNA complex"/>
    <property type="evidence" value="ECO:0007669"/>
    <property type="project" value="TreeGrafter"/>
</dbReference>
<organism evidence="13 14">
    <name type="scientific">Allosphingosinicella flava</name>
    <dbReference type="NCBI Taxonomy" id="2771430"/>
    <lineage>
        <taxon>Bacteria</taxon>
        <taxon>Pseudomonadati</taxon>
        <taxon>Pseudomonadota</taxon>
        <taxon>Alphaproteobacteria</taxon>
        <taxon>Sphingomonadales</taxon>
        <taxon>Sphingomonadaceae</taxon>
        <taxon>Allosphingosinicella</taxon>
    </lineage>
</organism>
<evidence type="ECO:0000256" key="10">
    <source>
        <dbReference type="PROSITE-ProRule" id="PRU01091"/>
    </source>
</evidence>
<dbReference type="SMART" id="SM00448">
    <property type="entry name" value="REC"/>
    <property type="match status" value="1"/>
</dbReference>
<dbReference type="InterPro" id="IPR011006">
    <property type="entry name" value="CheY-like_superfamily"/>
</dbReference>
<reference evidence="13 14" key="1">
    <citation type="submission" date="2020-11" db="EMBL/GenBank/DDBJ databases">
        <title>Genome seq and assembly of Sphingosinicella sp.</title>
        <authorList>
            <person name="Chhetri G."/>
        </authorList>
    </citation>
    <scope>NUCLEOTIDE SEQUENCE [LARGE SCALE GENOMIC DNA]</scope>
    <source>
        <strain evidence="13 14">UDD2</strain>
    </source>
</reference>
<keyword evidence="6 10" id="KW-0238">DNA-binding</keyword>
<evidence type="ECO:0000256" key="1">
    <source>
        <dbReference type="ARBA" id="ARBA00004496"/>
    </source>
</evidence>
<evidence type="ECO:0000256" key="8">
    <source>
        <dbReference type="ARBA" id="ARBA00067337"/>
    </source>
</evidence>
<keyword evidence="5" id="KW-0805">Transcription regulation</keyword>
<dbReference type="FunFam" id="3.40.50.2300:FF:000001">
    <property type="entry name" value="DNA-binding response regulator PhoB"/>
    <property type="match status" value="1"/>
</dbReference>
<proteinExistence type="predicted"/>
<feature type="modified residue" description="4-aspartylphosphate" evidence="9">
    <location>
        <position position="62"/>
    </location>
</feature>
<evidence type="ECO:0000259" key="12">
    <source>
        <dbReference type="PROSITE" id="PS51755"/>
    </source>
</evidence>
<dbReference type="CDD" id="cd00383">
    <property type="entry name" value="trans_reg_C"/>
    <property type="match status" value="1"/>
</dbReference>
<dbReference type="InterPro" id="IPR016032">
    <property type="entry name" value="Sig_transdc_resp-reg_C-effctor"/>
</dbReference>
<dbReference type="PANTHER" id="PTHR48111">
    <property type="entry name" value="REGULATOR OF RPOS"/>
    <property type="match status" value="1"/>
</dbReference>
<dbReference type="Gene3D" id="1.10.10.10">
    <property type="entry name" value="Winged helix-like DNA-binding domain superfamily/Winged helix DNA-binding domain"/>
    <property type="match status" value="1"/>
</dbReference>
<feature type="DNA-binding region" description="OmpR/PhoB-type" evidence="10">
    <location>
        <begin position="141"/>
        <end position="241"/>
    </location>
</feature>
<gene>
    <name evidence="13" type="ORF">IC614_07730</name>
</gene>
<dbReference type="InterPro" id="IPR001789">
    <property type="entry name" value="Sig_transdc_resp-reg_receiver"/>
</dbReference>
<dbReference type="InterPro" id="IPR001867">
    <property type="entry name" value="OmpR/PhoB-type_DNA-bd"/>
</dbReference>
<dbReference type="InterPro" id="IPR036388">
    <property type="entry name" value="WH-like_DNA-bd_sf"/>
</dbReference>
<dbReference type="GO" id="GO:0005829">
    <property type="term" value="C:cytosol"/>
    <property type="evidence" value="ECO:0007669"/>
    <property type="project" value="TreeGrafter"/>
</dbReference>
<dbReference type="SUPFAM" id="SSF52172">
    <property type="entry name" value="CheY-like"/>
    <property type="match status" value="1"/>
</dbReference>
<dbReference type="InterPro" id="IPR039420">
    <property type="entry name" value="WalR-like"/>
</dbReference>
<name>A0A7T2GHZ8_9SPHN</name>
<protein>
    <recommendedName>
        <fullName evidence="8">Regulatory protein VirG</fullName>
    </recommendedName>
</protein>
<dbReference type="PANTHER" id="PTHR48111:SF4">
    <property type="entry name" value="DNA-BINDING DUAL TRANSCRIPTIONAL REGULATOR OMPR"/>
    <property type="match status" value="1"/>
</dbReference>
<dbReference type="RefSeq" id="WP_200970781.1">
    <property type="nucleotide sequence ID" value="NZ_CP065592.1"/>
</dbReference>
<dbReference type="SMART" id="SM00862">
    <property type="entry name" value="Trans_reg_C"/>
    <property type="match status" value="1"/>
</dbReference>
<keyword evidence="3 9" id="KW-0597">Phosphoprotein</keyword>
<comment type="subcellular location">
    <subcellularLocation>
        <location evidence="1">Cytoplasm</location>
    </subcellularLocation>
</comment>
<evidence type="ECO:0000313" key="13">
    <source>
        <dbReference type="EMBL" id="QPQ54254.1"/>
    </source>
</evidence>
<evidence type="ECO:0000256" key="7">
    <source>
        <dbReference type="ARBA" id="ARBA00023163"/>
    </source>
</evidence>
<dbReference type="Proteomes" id="UP000594873">
    <property type="component" value="Chromosome"/>
</dbReference>
<dbReference type="FunFam" id="1.10.10.10:FF:000099">
    <property type="entry name" value="Two-component system response regulator TorR"/>
    <property type="match status" value="1"/>
</dbReference>
<dbReference type="PROSITE" id="PS50110">
    <property type="entry name" value="RESPONSE_REGULATORY"/>
    <property type="match status" value="1"/>
</dbReference>
<accession>A0A7T2GHZ8</accession>